<protein>
    <submittedName>
        <fullName evidence="2">Uncharacterized protein</fullName>
    </submittedName>
</protein>
<dbReference type="EMBL" id="JPKZ01002721">
    <property type="protein sequence ID" value="KHN75379.1"/>
    <property type="molecule type" value="Genomic_DNA"/>
</dbReference>
<reference evidence="2 3" key="1">
    <citation type="submission" date="2014-11" db="EMBL/GenBank/DDBJ databases">
        <title>Genetic blueprint of the zoonotic pathogen Toxocara canis.</title>
        <authorList>
            <person name="Zhu X.-Q."/>
            <person name="Korhonen P.K."/>
            <person name="Cai H."/>
            <person name="Young N.D."/>
            <person name="Nejsum P."/>
            <person name="von Samson-Himmelstjerna G."/>
            <person name="Boag P.R."/>
            <person name="Tan P."/>
            <person name="Li Q."/>
            <person name="Min J."/>
            <person name="Yang Y."/>
            <person name="Wang X."/>
            <person name="Fang X."/>
            <person name="Hall R.S."/>
            <person name="Hofmann A."/>
            <person name="Sternberg P.W."/>
            <person name="Jex A.R."/>
            <person name="Gasser R.B."/>
        </authorList>
    </citation>
    <scope>NUCLEOTIDE SEQUENCE [LARGE SCALE GENOMIC DNA]</scope>
    <source>
        <strain evidence="2">PN_DK_2014</strain>
    </source>
</reference>
<name>A0A0B2V1N3_TOXCA</name>
<comment type="caution">
    <text evidence="2">The sequence shown here is derived from an EMBL/GenBank/DDBJ whole genome shotgun (WGS) entry which is preliminary data.</text>
</comment>
<evidence type="ECO:0000256" key="1">
    <source>
        <dbReference type="SAM" id="MobiDB-lite"/>
    </source>
</evidence>
<gene>
    <name evidence="2" type="ORF">Tcan_18237</name>
</gene>
<evidence type="ECO:0000313" key="3">
    <source>
        <dbReference type="Proteomes" id="UP000031036"/>
    </source>
</evidence>
<organism evidence="2 3">
    <name type="scientific">Toxocara canis</name>
    <name type="common">Canine roundworm</name>
    <dbReference type="NCBI Taxonomy" id="6265"/>
    <lineage>
        <taxon>Eukaryota</taxon>
        <taxon>Metazoa</taxon>
        <taxon>Ecdysozoa</taxon>
        <taxon>Nematoda</taxon>
        <taxon>Chromadorea</taxon>
        <taxon>Rhabditida</taxon>
        <taxon>Spirurina</taxon>
        <taxon>Ascaridomorpha</taxon>
        <taxon>Ascaridoidea</taxon>
        <taxon>Toxocaridae</taxon>
        <taxon>Toxocara</taxon>
    </lineage>
</organism>
<dbReference type="AlphaFoldDB" id="A0A0B2V1N3"/>
<accession>A0A0B2V1N3</accession>
<evidence type="ECO:0000313" key="2">
    <source>
        <dbReference type="EMBL" id="KHN75379.1"/>
    </source>
</evidence>
<sequence length="95" mass="10225">MAGAQGEETGLKLKPKVGLEPQSESGNREGRAEAGATLSFLELVAEASSFDAGEPNQFARALVSDLQVLNLASYISLKRIIAQLFWCQLSLCFVH</sequence>
<proteinExistence type="predicted"/>
<keyword evidence="3" id="KW-1185">Reference proteome</keyword>
<feature type="region of interest" description="Disordered" evidence="1">
    <location>
        <begin position="1"/>
        <end position="32"/>
    </location>
</feature>
<dbReference type="Proteomes" id="UP000031036">
    <property type="component" value="Unassembled WGS sequence"/>
</dbReference>